<gene>
    <name evidence="6" type="ORF">RD1301_v1_3500006</name>
    <name evidence="3" type="ORF">RUN1744_v1_1820006</name>
    <name evidence="4" type="ORF">TD1301_v1_3160006</name>
    <name evidence="5" type="ORF">TF3108_v1_1560006</name>
</gene>
<dbReference type="SUPFAM" id="SSF53850">
    <property type="entry name" value="Periplasmic binding protein-like II"/>
    <property type="match status" value="1"/>
</dbReference>
<dbReference type="Gene3D" id="3.40.190.10">
    <property type="entry name" value="Periplasmic binding protein-like II"/>
    <property type="match status" value="1"/>
</dbReference>
<evidence type="ECO:0000313" key="6">
    <source>
        <dbReference type="EMBL" id="CUV63486.1"/>
    </source>
</evidence>
<sequence>MVSTPHKPHRTLDRRSPLRTGSGTSAGSSPAEWSGPALLGERGVRVRPDLAYCASCPASRVVICSLMTETPALTWAIPAAALSPAVLADAASSPKLRSADVMARLSPSSAPSSATRMEMRWFATYDFSLTGSGTECRKQRLKAAGGLAGLVHLATTPFFSARLFAPALDGFLRAHPGLRVELMEDRRNLDISRREADVAYGCCAHRHRGSSRGEWEKLPSPAIHTPPRRRHRPAE</sequence>
<name>A0A0S4UWS3_RALSL</name>
<organism evidence="3">
    <name type="scientific">Ralstonia solanacearum</name>
    <name type="common">Pseudomonas solanacearum</name>
    <dbReference type="NCBI Taxonomy" id="305"/>
    <lineage>
        <taxon>Bacteria</taxon>
        <taxon>Pseudomonadati</taxon>
        <taxon>Pseudomonadota</taxon>
        <taxon>Betaproteobacteria</taxon>
        <taxon>Burkholderiales</taxon>
        <taxon>Burkholderiaceae</taxon>
        <taxon>Ralstonia</taxon>
        <taxon>Ralstonia solanacearum species complex</taxon>
    </lineage>
</organism>
<feature type="region of interest" description="Disordered" evidence="1">
    <location>
        <begin position="1"/>
        <end position="34"/>
    </location>
</feature>
<dbReference type="Pfam" id="PF03466">
    <property type="entry name" value="LysR_substrate"/>
    <property type="match status" value="1"/>
</dbReference>
<dbReference type="EMBL" id="LN899822">
    <property type="protein sequence ID" value="CUV63486.1"/>
    <property type="molecule type" value="Genomic_DNA"/>
</dbReference>
<evidence type="ECO:0000259" key="2">
    <source>
        <dbReference type="Pfam" id="PF03466"/>
    </source>
</evidence>
<dbReference type="EMBL" id="LN899826">
    <property type="protein sequence ID" value="CUV42790.1"/>
    <property type="molecule type" value="Genomic_DNA"/>
</dbReference>
<dbReference type="EMBL" id="LN899825">
    <property type="protein sequence ID" value="CUV37316.1"/>
    <property type="molecule type" value="Genomic_DNA"/>
</dbReference>
<dbReference type="EMBL" id="LN899823">
    <property type="protein sequence ID" value="CUV26602.1"/>
    <property type="molecule type" value="Genomic_DNA"/>
</dbReference>
<evidence type="ECO:0000256" key="1">
    <source>
        <dbReference type="SAM" id="MobiDB-lite"/>
    </source>
</evidence>
<evidence type="ECO:0000313" key="3">
    <source>
        <dbReference type="EMBL" id="CUV26602.1"/>
    </source>
</evidence>
<protein>
    <recommendedName>
        <fullName evidence="2">LysR substrate-binding domain-containing protein</fullName>
    </recommendedName>
</protein>
<evidence type="ECO:0000313" key="5">
    <source>
        <dbReference type="EMBL" id="CUV42790.1"/>
    </source>
</evidence>
<feature type="compositionally biased region" description="Low complexity" evidence="1">
    <location>
        <begin position="20"/>
        <end position="29"/>
    </location>
</feature>
<feature type="domain" description="LysR substrate-binding" evidence="2">
    <location>
        <begin position="145"/>
        <end position="201"/>
    </location>
</feature>
<feature type="compositionally biased region" description="Basic residues" evidence="1">
    <location>
        <begin position="226"/>
        <end position="235"/>
    </location>
</feature>
<accession>A0A0S4UWS3</accession>
<evidence type="ECO:0000313" key="4">
    <source>
        <dbReference type="EMBL" id="CUV37316.1"/>
    </source>
</evidence>
<proteinExistence type="predicted"/>
<feature type="region of interest" description="Disordered" evidence="1">
    <location>
        <begin position="211"/>
        <end position="235"/>
    </location>
</feature>
<dbReference type="InterPro" id="IPR005119">
    <property type="entry name" value="LysR_subst-bd"/>
</dbReference>
<dbReference type="AlphaFoldDB" id="A0A0S4UWS3"/>
<reference evidence="3" key="1">
    <citation type="submission" date="2015-10" db="EMBL/GenBank/DDBJ databases">
        <authorList>
            <person name="Gilbert D.G."/>
        </authorList>
    </citation>
    <scope>NUCLEOTIDE SEQUENCE</scope>
    <source>
        <strain evidence="3">Phyl III-seqv23</strain>
    </source>
</reference>